<dbReference type="OrthoDB" id="9787293at2"/>
<evidence type="ECO:0000259" key="4">
    <source>
        <dbReference type="Pfam" id="PF13439"/>
    </source>
</evidence>
<reference evidence="5 6" key="1">
    <citation type="submission" date="2016-06" db="EMBL/GenBank/DDBJ databases">
        <title>Complete genome sequence of a deep-branching marine Gamma Proteobacterium Woeseia oceani type strain XK5.</title>
        <authorList>
            <person name="Mu D."/>
            <person name="Du Z."/>
        </authorList>
    </citation>
    <scope>NUCLEOTIDE SEQUENCE [LARGE SCALE GENOMIC DNA]</scope>
    <source>
        <strain evidence="5 6">XK5</strain>
    </source>
</reference>
<keyword evidence="6" id="KW-1185">Reference proteome</keyword>
<dbReference type="RefSeq" id="WP_068612907.1">
    <property type="nucleotide sequence ID" value="NZ_CP016268.1"/>
</dbReference>
<dbReference type="Pfam" id="PF00534">
    <property type="entry name" value="Glycos_transf_1"/>
    <property type="match status" value="1"/>
</dbReference>
<proteinExistence type="predicted"/>
<feature type="domain" description="Glycosyl transferase family 1" evidence="3">
    <location>
        <begin position="176"/>
        <end position="337"/>
    </location>
</feature>
<sequence length="366" mass="40677">MSIRVLCIVDDSDRPTIESFIGMHRAGIDITVSCQSESPNLARLTDAGVPIIDLPLRKNFDKAGIRRLQQEFDRRQYDIVHTFNNKAITNVLRAVRGRDIKVVAYRGIVGAVSFLDPMSWMRYLNPRIDRIICVCEAIRRHFLQMQPAFLRMPDHRPVTIHKGHRLEWYDQSPADLAELGLPADAFVITCVANYRPRKGVEVLVEAMGLLPADIPAHLLLVGNMTGPRLDRQIAASAAASRIHRPGYRKDAPSISAASDVFCLASTKREGLPRSVIEAMAYGVPPVVTDSGGSPELVVDGESGLIVPVHDPQALATAFERLYRDPDLRERMGKAARTRIASHFRNEDTVTKTIALYQELTGKTVQA</sequence>
<dbReference type="KEGG" id="woc:BA177_03540"/>
<dbReference type="GO" id="GO:1901135">
    <property type="term" value="P:carbohydrate derivative metabolic process"/>
    <property type="evidence" value="ECO:0007669"/>
    <property type="project" value="UniProtKB-ARBA"/>
</dbReference>
<dbReference type="Proteomes" id="UP000092695">
    <property type="component" value="Chromosome"/>
</dbReference>
<evidence type="ECO:0000256" key="1">
    <source>
        <dbReference type="ARBA" id="ARBA00022676"/>
    </source>
</evidence>
<dbReference type="CDD" id="cd03801">
    <property type="entry name" value="GT4_PimA-like"/>
    <property type="match status" value="1"/>
</dbReference>
<protein>
    <recommendedName>
        <fullName evidence="7">Glycosyl transferase family 1</fullName>
    </recommendedName>
</protein>
<evidence type="ECO:0008006" key="7">
    <source>
        <dbReference type="Google" id="ProtNLM"/>
    </source>
</evidence>
<feature type="domain" description="Glycosyltransferase subfamily 4-like N-terminal" evidence="4">
    <location>
        <begin position="22"/>
        <end position="146"/>
    </location>
</feature>
<dbReference type="STRING" id="1548547.BA177_03540"/>
<evidence type="ECO:0000259" key="3">
    <source>
        <dbReference type="Pfam" id="PF00534"/>
    </source>
</evidence>
<dbReference type="Gene3D" id="3.40.50.2000">
    <property type="entry name" value="Glycogen Phosphorylase B"/>
    <property type="match status" value="2"/>
</dbReference>
<dbReference type="PANTHER" id="PTHR12526:SF510">
    <property type="entry name" value="D-INOSITOL 3-PHOSPHATE GLYCOSYLTRANSFERASE"/>
    <property type="match status" value="1"/>
</dbReference>
<dbReference type="PANTHER" id="PTHR12526">
    <property type="entry name" value="GLYCOSYLTRANSFERASE"/>
    <property type="match status" value="1"/>
</dbReference>
<evidence type="ECO:0000313" key="6">
    <source>
        <dbReference type="Proteomes" id="UP000092695"/>
    </source>
</evidence>
<keyword evidence="1" id="KW-0328">Glycosyltransferase</keyword>
<evidence type="ECO:0000256" key="2">
    <source>
        <dbReference type="ARBA" id="ARBA00022679"/>
    </source>
</evidence>
<keyword evidence="2" id="KW-0808">Transferase</keyword>
<accession>A0A193LDE3</accession>
<dbReference type="SUPFAM" id="SSF53756">
    <property type="entry name" value="UDP-Glycosyltransferase/glycogen phosphorylase"/>
    <property type="match status" value="1"/>
</dbReference>
<dbReference type="Pfam" id="PF13439">
    <property type="entry name" value="Glyco_transf_4"/>
    <property type="match status" value="1"/>
</dbReference>
<dbReference type="InterPro" id="IPR001296">
    <property type="entry name" value="Glyco_trans_1"/>
</dbReference>
<organism evidence="5 6">
    <name type="scientific">Woeseia oceani</name>
    <dbReference type="NCBI Taxonomy" id="1548547"/>
    <lineage>
        <taxon>Bacteria</taxon>
        <taxon>Pseudomonadati</taxon>
        <taxon>Pseudomonadota</taxon>
        <taxon>Gammaproteobacteria</taxon>
        <taxon>Woeseiales</taxon>
        <taxon>Woeseiaceae</taxon>
        <taxon>Woeseia</taxon>
    </lineage>
</organism>
<gene>
    <name evidence="5" type="ORF">BA177_03540</name>
</gene>
<name>A0A193LDE3_9GAMM</name>
<dbReference type="AlphaFoldDB" id="A0A193LDE3"/>
<dbReference type="InterPro" id="IPR028098">
    <property type="entry name" value="Glyco_trans_4-like_N"/>
</dbReference>
<dbReference type="GO" id="GO:0016757">
    <property type="term" value="F:glycosyltransferase activity"/>
    <property type="evidence" value="ECO:0007669"/>
    <property type="project" value="UniProtKB-KW"/>
</dbReference>
<evidence type="ECO:0000313" key="5">
    <source>
        <dbReference type="EMBL" id="ANO50404.1"/>
    </source>
</evidence>
<dbReference type="EMBL" id="CP016268">
    <property type="protein sequence ID" value="ANO50404.1"/>
    <property type="molecule type" value="Genomic_DNA"/>
</dbReference>